<feature type="transmembrane region" description="Helical" evidence="7">
    <location>
        <begin position="125"/>
        <end position="145"/>
    </location>
</feature>
<sequence>MATLLDEAVARRRFSSGYGRHRAQLISGLVVITVVAVCSLLAPLLAPYDPILTDPTAKFLPPASPGHLLGTDELGRDLLSRLLWGGRTSLLLAVAAVAAATVLGSSAALAAGFAGPRLSGLIMRVVDVLFAFPVILVAIALAALLRPGAGVVVFAIGFAVVPYITRVVFAEVKQQRGREYVEAAVSLGAGRWSLTVREVLPNVVGPIVVYATSLVGAMVVFSASLSAVGIGVQPPAPDWGQMIASGAKVVISGHLYVALIPGLTVLLVALAFNWLGDGLNDVFDPRSRRGARR</sequence>
<feature type="transmembrane region" description="Helical" evidence="7">
    <location>
        <begin position="151"/>
        <end position="169"/>
    </location>
</feature>
<dbReference type="InterPro" id="IPR025966">
    <property type="entry name" value="OppC_N"/>
</dbReference>
<evidence type="ECO:0000256" key="2">
    <source>
        <dbReference type="ARBA" id="ARBA00022448"/>
    </source>
</evidence>
<dbReference type="EMBL" id="KJ605395">
    <property type="protein sequence ID" value="AIU93644.1"/>
    <property type="molecule type" value="Genomic_DNA"/>
</dbReference>
<dbReference type="AlphaFoldDB" id="A0A097SQ41"/>
<dbReference type="GO" id="GO:0005886">
    <property type="term" value="C:plasma membrane"/>
    <property type="evidence" value="ECO:0007669"/>
    <property type="project" value="UniProtKB-SubCell"/>
</dbReference>
<accession>A0A097SQ41</accession>
<evidence type="ECO:0000256" key="4">
    <source>
        <dbReference type="ARBA" id="ARBA00022692"/>
    </source>
</evidence>
<comment type="subcellular location">
    <subcellularLocation>
        <location evidence="1 7">Cell membrane</location>
        <topology evidence="1 7">Multi-pass membrane protein</topology>
    </subcellularLocation>
</comment>
<dbReference type="PANTHER" id="PTHR43386">
    <property type="entry name" value="OLIGOPEPTIDE TRANSPORT SYSTEM PERMEASE PROTEIN APPC"/>
    <property type="match status" value="1"/>
</dbReference>
<protein>
    <recommendedName>
        <fullName evidence="8">ABC transmembrane type-1 domain-containing protein</fullName>
    </recommendedName>
</protein>
<dbReference type="GO" id="GO:0055085">
    <property type="term" value="P:transmembrane transport"/>
    <property type="evidence" value="ECO:0007669"/>
    <property type="project" value="InterPro"/>
</dbReference>
<keyword evidence="2 7" id="KW-0813">Transport</keyword>
<dbReference type="PANTHER" id="PTHR43386:SF25">
    <property type="entry name" value="PEPTIDE ABC TRANSPORTER PERMEASE PROTEIN"/>
    <property type="match status" value="1"/>
</dbReference>
<dbReference type="Gene3D" id="1.10.3720.10">
    <property type="entry name" value="MetI-like"/>
    <property type="match status" value="1"/>
</dbReference>
<feature type="domain" description="ABC transmembrane type-1" evidence="8">
    <location>
        <begin position="86"/>
        <end position="276"/>
    </location>
</feature>
<organism evidence="9">
    <name type="scientific">Rhodococcus sp. NS1</name>
    <dbReference type="NCBI Taxonomy" id="402236"/>
    <lineage>
        <taxon>Bacteria</taxon>
        <taxon>Bacillati</taxon>
        <taxon>Actinomycetota</taxon>
        <taxon>Actinomycetes</taxon>
        <taxon>Mycobacteriales</taxon>
        <taxon>Nocardiaceae</taxon>
        <taxon>Rhodococcus</taxon>
    </lineage>
</organism>
<dbReference type="Pfam" id="PF12911">
    <property type="entry name" value="OppC_N"/>
    <property type="match status" value="1"/>
</dbReference>
<keyword evidence="3" id="KW-1003">Cell membrane</keyword>
<reference evidence="9" key="1">
    <citation type="submission" date="2014-03" db="EMBL/GenBank/DDBJ databases">
        <authorList>
            <person name="Zhang G."/>
            <person name="Zhu L."/>
            <person name="Fang P."/>
        </authorList>
    </citation>
    <scope>NUCLEOTIDE SEQUENCE</scope>
    <source>
        <strain evidence="9">NS1</strain>
        <plasmid evidence="9">pNSL1</plasmid>
    </source>
</reference>
<dbReference type="InterPro" id="IPR035906">
    <property type="entry name" value="MetI-like_sf"/>
</dbReference>
<feature type="transmembrane region" description="Helical" evidence="7">
    <location>
        <begin position="25"/>
        <end position="46"/>
    </location>
</feature>
<keyword evidence="6 7" id="KW-0472">Membrane</keyword>
<geneLocation type="plasmid" evidence="9">
    <name>pNSL1</name>
</geneLocation>
<evidence type="ECO:0000256" key="5">
    <source>
        <dbReference type="ARBA" id="ARBA00022989"/>
    </source>
</evidence>
<dbReference type="InterPro" id="IPR000515">
    <property type="entry name" value="MetI-like"/>
</dbReference>
<dbReference type="CDD" id="cd06261">
    <property type="entry name" value="TM_PBP2"/>
    <property type="match status" value="1"/>
</dbReference>
<proteinExistence type="inferred from homology"/>
<evidence type="ECO:0000256" key="7">
    <source>
        <dbReference type="RuleBase" id="RU363032"/>
    </source>
</evidence>
<feature type="transmembrane region" description="Helical" evidence="7">
    <location>
        <begin position="253"/>
        <end position="276"/>
    </location>
</feature>
<feature type="transmembrane region" description="Helical" evidence="7">
    <location>
        <begin position="207"/>
        <end position="233"/>
    </location>
</feature>
<dbReference type="Pfam" id="PF00528">
    <property type="entry name" value="BPD_transp_1"/>
    <property type="match status" value="1"/>
</dbReference>
<keyword evidence="5 7" id="KW-1133">Transmembrane helix</keyword>
<evidence type="ECO:0000313" key="9">
    <source>
        <dbReference type="EMBL" id="AIU93644.1"/>
    </source>
</evidence>
<dbReference type="SUPFAM" id="SSF161098">
    <property type="entry name" value="MetI-like"/>
    <property type="match status" value="1"/>
</dbReference>
<dbReference type="PROSITE" id="PS50928">
    <property type="entry name" value="ABC_TM1"/>
    <property type="match status" value="1"/>
</dbReference>
<keyword evidence="4 7" id="KW-0812">Transmembrane</keyword>
<evidence type="ECO:0000259" key="8">
    <source>
        <dbReference type="PROSITE" id="PS50928"/>
    </source>
</evidence>
<gene>
    <name evidence="9" type="ORF">LRS1606.210</name>
</gene>
<evidence type="ECO:0000256" key="1">
    <source>
        <dbReference type="ARBA" id="ARBA00004651"/>
    </source>
</evidence>
<comment type="similarity">
    <text evidence="7">Belongs to the binding-protein-dependent transport system permease family.</text>
</comment>
<evidence type="ECO:0000256" key="3">
    <source>
        <dbReference type="ARBA" id="ARBA00022475"/>
    </source>
</evidence>
<keyword evidence="9" id="KW-0614">Plasmid</keyword>
<name>A0A097SQ41_9NOCA</name>
<dbReference type="InterPro" id="IPR050366">
    <property type="entry name" value="BP-dependent_transpt_permease"/>
</dbReference>
<feature type="transmembrane region" description="Helical" evidence="7">
    <location>
        <begin position="90"/>
        <end position="113"/>
    </location>
</feature>
<evidence type="ECO:0000256" key="6">
    <source>
        <dbReference type="ARBA" id="ARBA00023136"/>
    </source>
</evidence>